<feature type="domain" description="DUF5935" evidence="8">
    <location>
        <begin position="1"/>
        <end position="187"/>
    </location>
</feature>
<evidence type="ECO:0000256" key="2">
    <source>
        <dbReference type="ARBA" id="ARBA00022692"/>
    </source>
</evidence>
<feature type="region of interest" description="Disordered" evidence="5">
    <location>
        <begin position="429"/>
        <end position="454"/>
    </location>
</feature>
<name>A0ABZ0Q8X7_9VIBR</name>
<feature type="transmembrane region" description="Helical" evidence="6">
    <location>
        <begin position="345"/>
        <end position="370"/>
    </location>
</feature>
<sequence length="454" mass="51229">MRDLIFFLAFLILFFFSLRRPFIAVSLWLWSGLFVPVYWLYGFASHISYNSIFAATTIIGYLIYRGKPAFKINPVFFVVIIFFLHTCLTSIFALAPAIIVKIDLIDFSKAILLFIFISLILRKRHHFNLFLWVFVLSIGFMGFVEGLKFIASAGGHRINGPSGNILSDNNHMAVAMCMTIPFIIYLTGETKEKLIKFGLRMMLLMCIIAVLGTFSRGGLIGLTIILGYFWLKSRHKIRSIFVLILAATLAYNFLPQSWYNRMDTIDNAMADGSFTTRVNSWKIHTLMALDRPLIGGGFKGPQVSYVWRMLAVDIDKFDFIRTPPPGDKGWAAHSIYFQVLGDQGFLGLFWFLLFILLAFLRLSSIERYFAKSAGKESWQCLLAGMTKISILAYCVSGAALSLAYLEMFYAILAVVVCLDQVMKQSVANEKTTHPTGHPAEHQSASMANGVHHEA</sequence>
<dbReference type="EMBL" id="CP138203">
    <property type="protein sequence ID" value="WPC72881.1"/>
    <property type="molecule type" value="Genomic_DNA"/>
</dbReference>
<evidence type="ECO:0000313" key="9">
    <source>
        <dbReference type="EMBL" id="WPC72881.1"/>
    </source>
</evidence>
<gene>
    <name evidence="9" type="ORF">R8Z52_12175</name>
</gene>
<dbReference type="PANTHER" id="PTHR37422">
    <property type="entry name" value="TEICHURONIC ACID BIOSYNTHESIS PROTEIN TUAE"/>
    <property type="match status" value="1"/>
</dbReference>
<proteinExistence type="predicted"/>
<dbReference type="InterPro" id="IPR051533">
    <property type="entry name" value="WaaL-like"/>
</dbReference>
<feature type="transmembrane region" description="Helical" evidence="6">
    <location>
        <begin position="200"/>
        <end position="231"/>
    </location>
</feature>
<feature type="transmembrane region" description="Helical" evidence="6">
    <location>
        <begin position="76"/>
        <end position="98"/>
    </location>
</feature>
<feature type="domain" description="O-antigen ligase-related" evidence="7">
    <location>
        <begin position="202"/>
        <end position="352"/>
    </location>
</feature>
<dbReference type="Pfam" id="PF19358">
    <property type="entry name" value="DUF5935"/>
    <property type="match status" value="1"/>
</dbReference>
<feature type="transmembrane region" description="Helical" evidence="6">
    <location>
        <begin position="390"/>
        <end position="418"/>
    </location>
</feature>
<accession>A0ABZ0Q8X7</accession>
<feature type="transmembrane region" description="Helical" evidence="6">
    <location>
        <begin position="43"/>
        <end position="64"/>
    </location>
</feature>
<reference evidence="9 10" key="1">
    <citation type="submission" date="2023-11" db="EMBL/GenBank/DDBJ databases">
        <title>Plant-associative lifestyle of Vibrio porteresiae and its evolutionary dynamics.</title>
        <authorList>
            <person name="Rameshkumar N."/>
            <person name="Kirti K."/>
        </authorList>
    </citation>
    <scope>NUCLEOTIDE SEQUENCE [LARGE SCALE GENOMIC DNA]</scope>
    <source>
        <strain evidence="9 10">MSSRF30</strain>
    </source>
</reference>
<keyword evidence="9" id="KW-0436">Ligase</keyword>
<dbReference type="InterPro" id="IPR045979">
    <property type="entry name" value="DUF5935"/>
</dbReference>
<dbReference type="Proteomes" id="UP001304071">
    <property type="component" value="Chromosome 1"/>
</dbReference>
<dbReference type="InterPro" id="IPR017528">
    <property type="entry name" value="CHP03097O-antigen_lig-rel"/>
</dbReference>
<evidence type="ECO:0000256" key="4">
    <source>
        <dbReference type="ARBA" id="ARBA00023136"/>
    </source>
</evidence>
<feature type="transmembrane region" description="Helical" evidence="6">
    <location>
        <begin position="104"/>
        <end position="122"/>
    </location>
</feature>
<protein>
    <submittedName>
        <fullName evidence="9">O-glycosylation ligase, exosortase A system-associated</fullName>
    </submittedName>
</protein>
<dbReference type="PANTHER" id="PTHR37422:SF13">
    <property type="entry name" value="LIPOPOLYSACCHARIDE BIOSYNTHESIS PROTEIN PA4999-RELATED"/>
    <property type="match status" value="1"/>
</dbReference>
<keyword evidence="10" id="KW-1185">Reference proteome</keyword>
<organism evidence="9 10">
    <name type="scientific">Vibrio porteresiae DSM 19223</name>
    <dbReference type="NCBI Taxonomy" id="1123496"/>
    <lineage>
        <taxon>Bacteria</taxon>
        <taxon>Pseudomonadati</taxon>
        <taxon>Pseudomonadota</taxon>
        <taxon>Gammaproteobacteria</taxon>
        <taxon>Vibrionales</taxon>
        <taxon>Vibrionaceae</taxon>
        <taxon>Vibrio</taxon>
    </lineage>
</organism>
<dbReference type="RefSeq" id="WP_261892691.1">
    <property type="nucleotide sequence ID" value="NZ_AP024895.1"/>
</dbReference>
<dbReference type="InterPro" id="IPR007016">
    <property type="entry name" value="O-antigen_ligase-rel_domated"/>
</dbReference>
<keyword evidence="2 6" id="KW-0812">Transmembrane</keyword>
<evidence type="ECO:0000313" key="10">
    <source>
        <dbReference type="Proteomes" id="UP001304071"/>
    </source>
</evidence>
<keyword evidence="4 6" id="KW-0472">Membrane</keyword>
<evidence type="ECO:0000256" key="1">
    <source>
        <dbReference type="ARBA" id="ARBA00004141"/>
    </source>
</evidence>
<dbReference type="Pfam" id="PF04932">
    <property type="entry name" value="Wzy_C"/>
    <property type="match status" value="1"/>
</dbReference>
<evidence type="ECO:0000256" key="3">
    <source>
        <dbReference type="ARBA" id="ARBA00022989"/>
    </source>
</evidence>
<evidence type="ECO:0000259" key="7">
    <source>
        <dbReference type="Pfam" id="PF04932"/>
    </source>
</evidence>
<feature type="transmembrane region" description="Helical" evidence="6">
    <location>
        <begin position="171"/>
        <end position="188"/>
    </location>
</feature>
<dbReference type="NCBIfam" id="TIGR03097">
    <property type="entry name" value="PEP_O_lig_1"/>
    <property type="match status" value="1"/>
</dbReference>
<keyword evidence="3 6" id="KW-1133">Transmembrane helix</keyword>
<evidence type="ECO:0000256" key="5">
    <source>
        <dbReference type="SAM" id="MobiDB-lite"/>
    </source>
</evidence>
<evidence type="ECO:0000256" key="6">
    <source>
        <dbReference type="SAM" id="Phobius"/>
    </source>
</evidence>
<dbReference type="GO" id="GO:0016874">
    <property type="term" value="F:ligase activity"/>
    <property type="evidence" value="ECO:0007669"/>
    <property type="project" value="UniProtKB-KW"/>
</dbReference>
<feature type="transmembrane region" description="Helical" evidence="6">
    <location>
        <begin position="129"/>
        <end position="151"/>
    </location>
</feature>
<comment type="subcellular location">
    <subcellularLocation>
        <location evidence="1">Membrane</location>
        <topology evidence="1">Multi-pass membrane protein</topology>
    </subcellularLocation>
</comment>
<feature type="transmembrane region" description="Helical" evidence="6">
    <location>
        <begin position="237"/>
        <end position="254"/>
    </location>
</feature>
<evidence type="ECO:0000259" key="8">
    <source>
        <dbReference type="Pfam" id="PF19358"/>
    </source>
</evidence>